<evidence type="ECO:0000259" key="2">
    <source>
        <dbReference type="Pfam" id="PF13679"/>
    </source>
</evidence>
<evidence type="ECO:0000313" key="3">
    <source>
        <dbReference type="EMBL" id="JAB73204.1"/>
    </source>
</evidence>
<dbReference type="InterPro" id="IPR025714">
    <property type="entry name" value="Methyltranfer_dom"/>
</dbReference>
<dbReference type="InterPro" id="IPR052220">
    <property type="entry name" value="METTL25"/>
</dbReference>
<dbReference type="Gene3D" id="3.40.50.150">
    <property type="entry name" value="Vaccinia Virus protein VP39"/>
    <property type="match status" value="1"/>
</dbReference>
<feature type="compositionally biased region" description="Basic and acidic residues" evidence="1">
    <location>
        <begin position="220"/>
        <end position="241"/>
    </location>
</feature>
<keyword evidence="3" id="KW-0808">Transferase</keyword>
<feature type="domain" description="Methyltransferase" evidence="2">
    <location>
        <begin position="147"/>
        <end position="313"/>
    </location>
</feature>
<dbReference type="AlphaFoldDB" id="V5H7Y4"/>
<protein>
    <submittedName>
        <fullName evidence="3">Putative rrna adenine n-6-methyltransferase</fullName>
    </submittedName>
</protein>
<keyword evidence="3" id="KW-0489">Methyltransferase</keyword>
<dbReference type="Pfam" id="PF13679">
    <property type="entry name" value="Methyltransf_32"/>
    <property type="match status" value="1"/>
</dbReference>
<name>V5H7Y4_IXORI</name>
<feature type="region of interest" description="Disordered" evidence="1">
    <location>
        <begin position="218"/>
        <end position="241"/>
    </location>
</feature>
<dbReference type="PANTHER" id="PTHR12496:SF2">
    <property type="entry name" value="METHYLTRANSFERASE-LIKE PROTEIN 25B"/>
    <property type="match status" value="1"/>
</dbReference>
<dbReference type="GO" id="GO:0032259">
    <property type="term" value="P:methylation"/>
    <property type="evidence" value="ECO:0007669"/>
    <property type="project" value="UniProtKB-KW"/>
</dbReference>
<dbReference type="EMBL" id="GANP01011264">
    <property type="protein sequence ID" value="JAB73204.1"/>
    <property type="molecule type" value="mRNA"/>
</dbReference>
<proteinExistence type="evidence at transcript level"/>
<dbReference type="GO" id="GO:0008168">
    <property type="term" value="F:methyltransferase activity"/>
    <property type="evidence" value="ECO:0007669"/>
    <property type="project" value="UniProtKB-KW"/>
</dbReference>
<accession>V5H7Y4</accession>
<sequence>MCSLLCDSDHVEGVRKYATLLSEFLSKFSWLTDSYVLDYFVDKQWQKLPPSWQNALHDVQPEQVSLWLRTGKPVGNATVWPLSLLCLAPAARSLSLGRQAVGSPAHIPVFSTDDACWGSSSNREWPPFDPSNNRNMTHAFRKHVKSKKQHEITRLAVVVELLARKCGCRHVMDVGSGQGHLARLLALDRNLGVATVDLVGSHLSSAKRFDDQAVSHFKKKSGETAEGGDTKSRGESQKPPQHVELEVSMATTPDQLEEVANRAWNKLGPRVNKFVLVGLHTCGDLGSSIVRLFTQTPAVQGLVSVGCCYMKLSCDGTKNQGKPVGYPMSQHVLSLGERARLSYQAREVACHALEVYLSRLTEEPSLLKIHCYRALLETVIVRNYTDLKHSGLGSVKHAAAMTFAEYARKALRKFPLPIPEEDLNAPELESLLKEWKRVVLFYSLRLLLAPVVESLVLTDRALYLSEHGISSCLVPLFDPNLSPRNIVLLAFKGGS</sequence>
<organism evidence="3">
    <name type="scientific">Ixodes ricinus</name>
    <name type="common">Common tick</name>
    <name type="synonym">Acarus ricinus</name>
    <dbReference type="NCBI Taxonomy" id="34613"/>
    <lineage>
        <taxon>Eukaryota</taxon>
        <taxon>Metazoa</taxon>
        <taxon>Ecdysozoa</taxon>
        <taxon>Arthropoda</taxon>
        <taxon>Chelicerata</taxon>
        <taxon>Arachnida</taxon>
        <taxon>Acari</taxon>
        <taxon>Parasitiformes</taxon>
        <taxon>Ixodida</taxon>
        <taxon>Ixodoidea</taxon>
        <taxon>Ixodidae</taxon>
        <taxon>Ixodinae</taxon>
        <taxon>Ixodes</taxon>
    </lineage>
</organism>
<dbReference type="PANTHER" id="PTHR12496">
    <property type="entry name" value="CGI-41 METHYLTRANSFERASE"/>
    <property type="match status" value="1"/>
</dbReference>
<reference evidence="3" key="1">
    <citation type="journal article" date="2015" name="Sci. Rep.">
        <title>Tissue- and time-dependent transcription in Ixodes ricinus salivary glands and midguts when blood feeding on the vertebrate host.</title>
        <authorList>
            <person name="Kotsyfakis M."/>
            <person name="Schwarz A."/>
            <person name="Erhart J."/>
            <person name="Ribeiro J.M."/>
        </authorList>
    </citation>
    <scope>NUCLEOTIDE SEQUENCE</scope>
    <source>
        <tissue evidence="3">Salivary gland and midgut</tissue>
    </source>
</reference>
<evidence type="ECO:0000256" key="1">
    <source>
        <dbReference type="SAM" id="MobiDB-lite"/>
    </source>
</evidence>
<dbReference type="InterPro" id="IPR029063">
    <property type="entry name" value="SAM-dependent_MTases_sf"/>
</dbReference>